<keyword evidence="1" id="KW-0732">Signal</keyword>
<proteinExistence type="predicted"/>
<dbReference type="RefSeq" id="WP_150426000.1">
    <property type="nucleotide sequence ID" value="NZ_VYQA01000009.1"/>
</dbReference>
<evidence type="ECO:0000256" key="1">
    <source>
        <dbReference type="SAM" id="SignalP"/>
    </source>
</evidence>
<dbReference type="EMBL" id="VYQA01000009">
    <property type="protein sequence ID" value="KAA9028901.1"/>
    <property type="molecule type" value="Genomic_DNA"/>
</dbReference>
<name>A0A5J5I2D2_9SPHN</name>
<accession>A0A5J5I2D2</accession>
<keyword evidence="5" id="KW-1185">Reference proteome</keyword>
<dbReference type="Proteomes" id="UP000326364">
    <property type="component" value="Unassembled WGS sequence"/>
</dbReference>
<dbReference type="EMBL" id="VYQB01000008">
    <property type="protein sequence ID" value="KAA9016332.1"/>
    <property type="molecule type" value="Genomic_DNA"/>
</dbReference>
<feature type="signal peptide" evidence="1">
    <location>
        <begin position="1"/>
        <end position="33"/>
    </location>
</feature>
<feature type="chain" id="PRO_5023815997" evidence="1">
    <location>
        <begin position="34"/>
        <end position="336"/>
    </location>
</feature>
<evidence type="ECO:0000313" key="2">
    <source>
        <dbReference type="EMBL" id="KAA9016332.1"/>
    </source>
</evidence>
<evidence type="ECO:0000313" key="4">
    <source>
        <dbReference type="Proteomes" id="UP000325933"/>
    </source>
</evidence>
<reference evidence="4 5" key="1">
    <citation type="submission" date="2019-09" db="EMBL/GenBank/DDBJ databases">
        <authorList>
            <person name="Feng G."/>
        </authorList>
    </citation>
    <scope>NUCLEOTIDE SEQUENCE [LARGE SCALE GENOMIC DNA]</scope>
    <source>
        <strain evidence="3 4">KACC 19283</strain>
        <strain evidence="2 5">KACC 19284</strain>
    </source>
</reference>
<dbReference type="Proteomes" id="UP000325933">
    <property type="component" value="Unassembled WGS sequence"/>
</dbReference>
<evidence type="ECO:0000313" key="5">
    <source>
        <dbReference type="Proteomes" id="UP000326364"/>
    </source>
</evidence>
<sequence>MTAQSQSWFGFKKPLLAGLTLAAMLGAGPSAFAADATPKAQATKGEVKLTFAPPLDQPMRYEVSTLRSRGGQEQQGIVEQVMRFRRDGEGYVLRIELVKGTLPGLTEFSLSVGDPKMPPSLRPFMEPMEYDVGADGEVLRMRDWDALKGKIGAGMKDMVALIEPDEAKRAPAAAMIEKMAAGFQQLTPEQAAQLFLKPWATFLGLGRNPREPGEWYEADIELDTGIFPMPLPATSRMRLTRPAAVFHWEQHTQMDPKAASEAITSYLETMIRASGDKAPEGKIAEMRKALGDIRINDVLEADIDPATGMVIEGSYIRAIEAGGQKGGNGARVKRLD</sequence>
<evidence type="ECO:0000313" key="3">
    <source>
        <dbReference type="EMBL" id="KAA9028901.1"/>
    </source>
</evidence>
<gene>
    <name evidence="3" type="ORF">F4U95_13325</name>
    <name evidence="2" type="ORF">F4U96_12195</name>
</gene>
<dbReference type="AlphaFoldDB" id="A0A5J5I2D2"/>
<comment type="caution">
    <text evidence="3">The sequence shown here is derived from an EMBL/GenBank/DDBJ whole genome shotgun (WGS) entry which is preliminary data.</text>
</comment>
<protein>
    <submittedName>
        <fullName evidence="3">Uncharacterized protein</fullName>
    </submittedName>
</protein>
<organism evidence="3 4">
    <name type="scientific">Sphingobium limneticum</name>
    <dbReference type="NCBI Taxonomy" id="1007511"/>
    <lineage>
        <taxon>Bacteria</taxon>
        <taxon>Pseudomonadati</taxon>
        <taxon>Pseudomonadota</taxon>
        <taxon>Alphaproteobacteria</taxon>
        <taxon>Sphingomonadales</taxon>
        <taxon>Sphingomonadaceae</taxon>
        <taxon>Sphingobium</taxon>
    </lineage>
</organism>